<dbReference type="PANTHER" id="PTHR34070">
    <property type="entry name" value="ARMADILLO-TYPE FOLD"/>
    <property type="match status" value="1"/>
</dbReference>
<reference evidence="1 2" key="1">
    <citation type="submission" date="2018-11" db="EMBL/GenBank/DDBJ databases">
        <title>Trebonia kvetii gen.nov., sp.nov., a novel acidophilic actinobacterium, and proposal of the new actinobacterial family Treboniaceae fam. nov.</title>
        <authorList>
            <person name="Rapoport D."/>
            <person name="Sagova-Mareckova M."/>
            <person name="Sedlacek I."/>
            <person name="Provaznik J."/>
            <person name="Kralova S."/>
            <person name="Pavlinic D."/>
            <person name="Benes V."/>
            <person name="Kopecky J."/>
        </authorList>
    </citation>
    <scope>NUCLEOTIDE SEQUENCE [LARGE SCALE GENOMIC DNA]</scope>
    <source>
        <strain evidence="1 2">15Tr583</strain>
    </source>
</reference>
<organism evidence="1 2">
    <name type="scientific">Trebonia kvetii</name>
    <dbReference type="NCBI Taxonomy" id="2480626"/>
    <lineage>
        <taxon>Bacteria</taxon>
        <taxon>Bacillati</taxon>
        <taxon>Actinomycetota</taxon>
        <taxon>Actinomycetes</taxon>
        <taxon>Streptosporangiales</taxon>
        <taxon>Treboniaceae</taxon>
        <taxon>Trebonia</taxon>
    </lineage>
</organism>
<dbReference type="Gene3D" id="1.25.10.90">
    <property type="match status" value="1"/>
</dbReference>
<dbReference type="AlphaFoldDB" id="A0A6P2BP13"/>
<dbReference type="PANTHER" id="PTHR34070:SF1">
    <property type="entry name" value="DNA ALKYLATION REPAIR PROTEIN"/>
    <property type="match status" value="1"/>
</dbReference>
<protein>
    <submittedName>
        <fullName evidence="1">DNA alkylation repair protein</fullName>
    </submittedName>
</protein>
<keyword evidence="2" id="KW-1185">Reference proteome</keyword>
<proteinExistence type="predicted"/>
<dbReference type="Proteomes" id="UP000460272">
    <property type="component" value="Unassembled WGS sequence"/>
</dbReference>
<dbReference type="EMBL" id="RPFW01000009">
    <property type="protein sequence ID" value="TVZ00377.1"/>
    <property type="molecule type" value="Genomic_DNA"/>
</dbReference>
<gene>
    <name evidence="1" type="ORF">EAS64_37725</name>
</gene>
<dbReference type="InterPro" id="IPR014825">
    <property type="entry name" value="DNA_alkylation"/>
</dbReference>
<evidence type="ECO:0000313" key="2">
    <source>
        <dbReference type="Proteomes" id="UP000460272"/>
    </source>
</evidence>
<comment type="caution">
    <text evidence="1">The sequence shown here is derived from an EMBL/GenBank/DDBJ whole genome shotgun (WGS) entry which is preliminary data.</text>
</comment>
<dbReference type="OrthoDB" id="9775346at2"/>
<dbReference type="Pfam" id="PF08713">
    <property type="entry name" value="DNA_alkylation"/>
    <property type="match status" value="1"/>
</dbReference>
<dbReference type="RefSeq" id="WP_145861138.1">
    <property type="nucleotide sequence ID" value="NZ_RPFW01000009.1"/>
</dbReference>
<dbReference type="InterPro" id="IPR016024">
    <property type="entry name" value="ARM-type_fold"/>
</dbReference>
<sequence length="252" mass="28542">MDGFDPDATAATLTQALRPFGSTARAAQEKRYLKSELEFIGVAMPDIRRVVKAAVKDHLAAHGKRGVRLDRETAVAWALALWQEPVHERRAAAIQILQLAVTRLAAADLATIERLIRDARTWAYVDPLAGNIAGAVALRDASSWERIDTWAVDGDFWVRRSALLALMPGIRADQPDLRRFVRYTDPMLAEREFFIRKAIGWVLREISRQDPNWVATWTEDHVAEISGVTFREAARYLPPETKAHLELRRARR</sequence>
<evidence type="ECO:0000313" key="1">
    <source>
        <dbReference type="EMBL" id="TVZ00377.1"/>
    </source>
</evidence>
<dbReference type="SUPFAM" id="SSF48371">
    <property type="entry name" value="ARM repeat"/>
    <property type="match status" value="1"/>
</dbReference>
<accession>A0A6P2BP13</accession>
<name>A0A6P2BP13_9ACTN</name>